<keyword evidence="5" id="KW-1185">Reference proteome</keyword>
<dbReference type="SUPFAM" id="SSF57180">
    <property type="entry name" value="Cellulose-binding domain"/>
    <property type="match status" value="1"/>
</dbReference>
<comment type="caution">
    <text evidence="4">The sequence shown here is derived from an EMBL/GenBank/DDBJ whole genome shotgun (WGS) entry which is preliminary data.</text>
</comment>
<feature type="domain" description="CBM1" evidence="3">
    <location>
        <begin position="70"/>
        <end position="106"/>
    </location>
</feature>
<feature type="region of interest" description="Disordered" evidence="2">
    <location>
        <begin position="1"/>
        <end position="67"/>
    </location>
</feature>
<feature type="compositionally biased region" description="Basic residues" evidence="2">
    <location>
        <begin position="985"/>
        <end position="997"/>
    </location>
</feature>
<reference evidence="4" key="1">
    <citation type="submission" date="2023-08" db="EMBL/GenBank/DDBJ databases">
        <authorList>
            <person name="Chen Y."/>
            <person name="Shah S."/>
            <person name="Dougan E. K."/>
            <person name="Thang M."/>
            <person name="Chan C."/>
        </authorList>
    </citation>
    <scope>NUCLEOTIDE SEQUENCE</scope>
</reference>
<accession>A0AA36HP27</accession>
<dbReference type="GO" id="GO:0005576">
    <property type="term" value="C:extracellular region"/>
    <property type="evidence" value="ECO:0007669"/>
    <property type="project" value="InterPro"/>
</dbReference>
<feature type="compositionally biased region" description="Low complexity" evidence="2">
    <location>
        <begin position="471"/>
        <end position="484"/>
    </location>
</feature>
<organism evidence="4 5">
    <name type="scientific">Effrenium voratum</name>
    <dbReference type="NCBI Taxonomy" id="2562239"/>
    <lineage>
        <taxon>Eukaryota</taxon>
        <taxon>Sar</taxon>
        <taxon>Alveolata</taxon>
        <taxon>Dinophyceae</taxon>
        <taxon>Suessiales</taxon>
        <taxon>Symbiodiniaceae</taxon>
        <taxon>Effrenium</taxon>
    </lineage>
</organism>
<feature type="region of interest" description="Disordered" evidence="2">
    <location>
        <begin position="471"/>
        <end position="548"/>
    </location>
</feature>
<dbReference type="InterPro" id="IPR016047">
    <property type="entry name" value="M23ase_b-sheet_dom"/>
</dbReference>
<evidence type="ECO:0000313" key="5">
    <source>
        <dbReference type="Proteomes" id="UP001178507"/>
    </source>
</evidence>
<feature type="compositionally biased region" description="Low complexity" evidence="2">
    <location>
        <begin position="34"/>
        <end position="43"/>
    </location>
</feature>
<dbReference type="GO" id="GO:0005975">
    <property type="term" value="P:carbohydrate metabolic process"/>
    <property type="evidence" value="ECO:0007669"/>
    <property type="project" value="InterPro"/>
</dbReference>
<dbReference type="PANTHER" id="PTHR21666:SF270">
    <property type="entry name" value="MUREIN HYDROLASE ACTIVATOR ENVC"/>
    <property type="match status" value="1"/>
</dbReference>
<name>A0AA36HP27_9DINO</name>
<sequence>MASVVPTLPDFDDIIDDNEDDDDDDDDDDDEEATTPAPAGDATAGKDEDDAEEEEEETTTVYQPLPEDANCSKPDAQCGGQWFYGTTCCWHGYECFQVNQYFSQCVTAAKAEELANLATETTTTTTTTNEDPMNCQLGFQQCGGYDEDTKTNWTGKPCCYAGFTCAEKSAFFSQCKPTDKNSSFLPYEPTKALEEPSDAPLYTFYVYRAASENDDFVENINVGNLAGTLWYLHNEVVWVRPRKFNIDKIIRYKITTKATTPLKELGMNFGVRFSFDTAMCTGPWNCELNFEKYGYFVGCNNLGMFPFPTYDTHYPEAKWFSLPGQCPTKAWEEKDANCTKLQPGGRCDTPTGQGNCTYSIEEVGSLTLDEIEGLTSYHDFIHTGGVEFNKTLDNGTGLTFWNNLNDTEKNVERVEKVSKMFEEKFPDQPKEDKMEAPKCDFDFEKFYGEPLPTTTTTTTVSTSAVATEAATAGAAATEAATTEEATTEEATTEAATTEAATTEAATTEAATTEAATTEAATTEAATTEAATTEAATTESTTTEAATTAAATTVAATTKAAKPVAAVPATPTTMTTTPYGCEDAVLGSHCYSAVTWAMEHGLKLHPTWYPGLTATSSFSDFQARVHHVHPKDCPVPCTKKAGCHTPKKGESCHSAVLWAMEHGITLHPSWYPGLTKASSFDEFQVHRSHPAIFGVFPVPEESDEDGNFQWDPATKVFTVVNGKPYPCFTYLTFLRMHVRDRNGQRFEVGLTRSDAGLEEMALTFVVVADPMTAVRLGATEAPPTDGFFAIGLERLTVAPAVPPLVSQDPSGFGFPLPEEFGPYLCTQGVGGHLTHFFPESYHAIDFRCANHTPVLSIGDGVVKEIAESHKCGGIHAAHLAVWNSISVLLASGIVVEYLHTLPGSARVKVGEEVRRGQVLCESGDIGFAPEPHLHVELHTLEEPEGPTLPLSFGHGDASFVPVAGGWYTPAGEVPAPGDAKLGRVVSKSRKSARQKRLQRPSQSSEASLSSATRRVTVRFCEEGQVWSKAFDVASEAPVRQLKASMLSPSGSDEDIDSFELRRLGRRVPDFAKIFQDCELDFEYLGHHVGREKAYRDRADEHRWDSLQLPQQEPPARDRFRPPARMQARPAPAAQTKEEAFFRGQPAPRPAHATAKGPGPPPAKRWEVIGGADKGGILVREGQSTTSKQLADRLSTGALVEELDLRGERLQFKRLTGTGPETGWVSLSVSGKEIVKPRIPSPEEMLTLDKALSLQEELMEGFNKPEFQRTLAQIIKEHPTKSGTDFLRKRTELFLTVQGVVLPRYGFEGTPKGVVQMMSSFAPHGHSPEVAWNNDQMTKLLQM</sequence>
<feature type="region of interest" description="Disordered" evidence="2">
    <location>
        <begin position="1101"/>
        <end position="1121"/>
    </location>
</feature>
<dbReference type="SMART" id="SM00236">
    <property type="entry name" value="fCBD"/>
    <property type="match status" value="2"/>
</dbReference>
<keyword evidence="1" id="KW-0732">Signal</keyword>
<dbReference type="Pfam" id="PF01551">
    <property type="entry name" value="Peptidase_M23"/>
    <property type="match status" value="1"/>
</dbReference>
<feature type="compositionally biased region" description="Acidic residues" evidence="2">
    <location>
        <begin position="47"/>
        <end position="58"/>
    </location>
</feature>
<evidence type="ECO:0000313" key="4">
    <source>
        <dbReference type="EMBL" id="CAJ1372052.1"/>
    </source>
</evidence>
<evidence type="ECO:0000259" key="3">
    <source>
        <dbReference type="PROSITE" id="PS51164"/>
    </source>
</evidence>
<proteinExistence type="predicted"/>
<dbReference type="PROSITE" id="PS00562">
    <property type="entry name" value="CBM1_1"/>
    <property type="match status" value="1"/>
</dbReference>
<dbReference type="EMBL" id="CAUJNA010000113">
    <property type="protein sequence ID" value="CAJ1372052.1"/>
    <property type="molecule type" value="Genomic_DNA"/>
</dbReference>
<dbReference type="InterPro" id="IPR035971">
    <property type="entry name" value="CBD_sf"/>
</dbReference>
<protein>
    <recommendedName>
        <fullName evidence="3">CBM1 domain-containing protein</fullName>
    </recommendedName>
</protein>
<feature type="domain" description="CBM1" evidence="3">
    <location>
        <begin position="134"/>
        <end position="176"/>
    </location>
</feature>
<dbReference type="InterPro" id="IPR000254">
    <property type="entry name" value="CBD"/>
</dbReference>
<dbReference type="GO" id="GO:0004222">
    <property type="term" value="F:metalloendopeptidase activity"/>
    <property type="evidence" value="ECO:0007669"/>
    <property type="project" value="TreeGrafter"/>
</dbReference>
<dbReference type="Proteomes" id="UP001178507">
    <property type="component" value="Unassembled WGS sequence"/>
</dbReference>
<dbReference type="InterPro" id="IPR050570">
    <property type="entry name" value="Cell_wall_metabolism_enzyme"/>
</dbReference>
<dbReference type="InterPro" id="IPR011055">
    <property type="entry name" value="Dup_hybrid_motif"/>
</dbReference>
<evidence type="ECO:0000256" key="2">
    <source>
        <dbReference type="SAM" id="MobiDB-lite"/>
    </source>
</evidence>
<dbReference type="CDD" id="cd12797">
    <property type="entry name" value="M23_peptidase"/>
    <property type="match status" value="1"/>
</dbReference>
<feature type="region of interest" description="Disordered" evidence="2">
    <location>
        <begin position="983"/>
        <end position="1008"/>
    </location>
</feature>
<dbReference type="GO" id="GO:0030248">
    <property type="term" value="F:cellulose binding"/>
    <property type="evidence" value="ECO:0007669"/>
    <property type="project" value="InterPro"/>
</dbReference>
<dbReference type="Gene3D" id="2.70.70.10">
    <property type="entry name" value="Glucose Permease (Domain IIA)"/>
    <property type="match status" value="1"/>
</dbReference>
<feature type="compositionally biased region" description="Low complexity" evidence="2">
    <location>
        <begin position="492"/>
        <end position="548"/>
    </location>
</feature>
<dbReference type="PANTHER" id="PTHR21666">
    <property type="entry name" value="PEPTIDASE-RELATED"/>
    <property type="match status" value="1"/>
</dbReference>
<evidence type="ECO:0000256" key="1">
    <source>
        <dbReference type="ARBA" id="ARBA00022729"/>
    </source>
</evidence>
<dbReference type="PROSITE" id="PS51164">
    <property type="entry name" value="CBM1_2"/>
    <property type="match status" value="2"/>
</dbReference>
<feature type="compositionally biased region" description="Acidic residues" evidence="2">
    <location>
        <begin position="10"/>
        <end position="33"/>
    </location>
</feature>
<dbReference type="SUPFAM" id="SSF51261">
    <property type="entry name" value="Duplicated hybrid motif"/>
    <property type="match status" value="1"/>
</dbReference>
<gene>
    <name evidence="4" type="ORF">EVOR1521_LOCUS2207</name>
</gene>